<evidence type="ECO:0000256" key="1">
    <source>
        <dbReference type="SAM" id="MobiDB-lite"/>
    </source>
</evidence>
<sequence>LFYRWPSSAPGRPASFGYLDTPGVVASELGRATDSIDETKSRRKRLAHRDMSEEMVESAGSSPVSSHARGGSLGHDYDMESANATPNSLFTTGAADGDMPHNSTSASPRHVVTLPTRPSAPLTQRALPSCDVSEETIVDAYVAFILYCNPYFPLDIDTSDLRRIFQTPPRSDGKDFSIFTLWGLVQRFDNKDIKTWTQLALELGVEPPSAERGGSVQKVQQYSVRLKRWMRAMHVDAFFEYLLGKKHSYYLDLPQPHDPHPSRGRDGVPADEDLAIRALDPSFRPKRGRKRNETPEKDPAPPKKPLLTTSFSYEGRVLYAQPQASYTASAIPLSARPAENFANDMWTPTNPASRRQIPHSAIAARPPQHLQWQVEESHDTATTPHPMSALEPRAPGLPPYDEPMSAITPGSSRGRSRRKHGPAVSSAWTTANATNAKARADPSAERSVSQRSTPAVSLMSYDTESHLLRPNAYTKPLHKPVFMMSKPVDDDAPPRRPERGRLSLQVPENTGGPIQPATPSVLAHEEFDQASEGLMPMDTEPAISHWPEPQTRPASQTPATRQSQNPEPEVGLAYEALKRVLAADLLRADFSGRSSRLLGPEAMRLSDAILQRFGIPKADSDNKRDDALRIAATSWLGVSRQLGFDSATPCKEKEIAVQRFAIRANGLEERIGPNEHAERIKEKFDVSWSAGFGGVGGKFCVVGLEIEPEEVDPNDAEARAHEMIKEVANMNESEIDYKAKYMALDFTVRLMKGQLNRLQDKVLDALL</sequence>
<dbReference type="EMBL" id="JAHFYH010000090">
    <property type="protein sequence ID" value="KAH0213913.1"/>
    <property type="molecule type" value="Genomic_DNA"/>
</dbReference>
<feature type="compositionally biased region" description="Polar residues" evidence="1">
    <location>
        <begin position="446"/>
        <end position="455"/>
    </location>
</feature>
<dbReference type="AlphaFoldDB" id="A0A9P8GAP9"/>
<comment type="caution">
    <text evidence="2">The sequence shown here is derived from an EMBL/GenBank/DDBJ whole genome shotgun (WGS) entry which is preliminary data.</text>
</comment>
<feature type="region of interest" description="Disordered" evidence="1">
    <location>
        <begin position="374"/>
        <end position="455"/>
    </location>
</feature>
<feature type="compositionally biased region" description="Basic and acidic residues" evidence="1">
    <location>
        <begin position="487"/>
        <end position="501"/>
    </location>
</feature>
<dbReference type="GO" id="GO:0003688">
    <property type="term" value="F:DNA replication origin binding"/>
    <property type="evidence" value="ECO:0007669"/>
    <property type="project" value="TreeGrafter"/>
</dbReference>
<dbReference type="Pfam" id="PF09441">
    <property type="entry name" value="Abp2"/>
    <property type="match status" value="1"/>
</dbReference>
<dbReference type="InterPro" id="IPR018562">
    <property type="entry name" value="ARS-binding_2"/>
</dbReference>
<feature type="region of interest" description="Disordered" evidence="1">
    <location>
        <begin position="537"/>
        <end position="567"/>
    </location>
</feature>
<evidence type="ECO:0000313" key="3">
    <source>
        <dbReference type="Proteomes" id="UP000767238"/>
    </source>
</evidence>
<dbReference type="OrthoDB" id="2104370at2759"/>
<feature type="compositionally biased region" description="Basic and acidic residues" evidence="1">
    <location>
        <begin position="291"/>
        <end position="301"/>
    </location>
</feature>
<dbReference type="Proteomes" id="UP000767238">
    <property type="component" value="Unassembled WGS sequence"/>
</dbReference>
<feature type="region of interest" description="Disordered" evidence="1">
    <location>
        <begin position="31"/>
        <end position="71"/>
    </location>
</feature>
<reference evidence="2" key="2">
    <citation type="submission" date="2021-08" db="EMBL/GenBank/DDBJ databases">
        <authorList>
            <person name="Gostincar C."/>
            <person name="Sun X."/>
            <person name="Song Z."/>
            <person name="Gunde-Cimerman N."/>
        </authorList>
    </citation>
    <scope>NUCLEOTIDE SEQUENCE</scope>
    <source>
        <strain evidence="2">EXF-8016</strain>
    </source>
</reference>
<protein>
    <recommendedName>
        <fullName evidence="4">ARS binding protein Abp2</fullName>
    </recommendedName>
</protein>
<proteinExistence type="predicted"/>
<feature type="region of interest" description="Disordered" evidence="1">
    <location>
        <begin position="486"/>
        <end position="518"/>
    </location>
</feature>
<feature type="compositionally biased region" description="Polar residues" evidence="1">
    <location>
        <begin position="552"/>
        <end position="566"/>
    </location>
</feature>
<feature type="region of interest" description="Disordered" evidence="1">
    <location>
        <begin position="275"/>
        <end position="307"/>
    </location>
</feature>
<feature type="non-terminal residue" evidence="2">
    <location>
        <position position="767"/>
    </location>
</feature>
<dbReference type="PANTHER" id="PTHR42048:SF1">
    <property type="entry name" value="ARS-BINDING PROTEIN 2"/>
    <property type="match status" value="1"/>
</dbReference>
<evidence type="ECO:0000313" key="2">
    <source>
        <dbReference type="EMBL" id="KAH0213913.1"/>
    </source>
</evidence>
<feature type="compositionally biased region" description="Low complexity" evidence="1">
    <location>
        <begin position="423"/>
        <end position="437"/>
    </location>
</feature>
<reference evidence="2" key="1">
    <citation type="journal article" date="2021" name="J Fungi (Basel)">
        <title>Virulence traits and population genomics of the black yeast Aureobasidium melanogenum.</title>
        <authorList>
            <person name="Cernosa A."/>
            <person name="Sun X."/>
            <person name="Gostincar C."/>
            <person name="Fang C."/>
            <person name="Gunde-Cimerman N."/>
            <person name="Song Z."/>
        </authorList>
    </citation>
    <scope>NUCLEOTIDE SEQUENCE</scope>
    <source>
        <strain evidence="2">EXF-8016</strain>
    </source>
</reference>
<gene>
    <name evidence="2" type="ORF">KCV03_g8698</name>
</gene>
<feature type="non-terminal residue" evidence="2">
    <location>
        <position position="1"/>
    </location>
</feature>
<organism evidence="2 3">
    <name type="scientific">Aureobasidium melanogenum</name>
    <name type="common">Aureobasidium pullulans var. melanogenum</name>
    <dbReference type="NCBI Taxonomy" id="46634"/>
    <lineage>
        <taxon>Eukaryota</taxon>
        <taxon>Fungi</taxon>
        <taxon>Dikarya</taxon>
        <taxon>Ascomycota</taxon>
        <taxon>Pezizomycotina</taxon>
        <taxon>Dothideomycetes</taxon>
        <taxon>Dothideomycetidae</taxon>
        <taxon>Dothideales</taxon>
        <taxon>Saccotheciaceae</taxon>
        <taxon>Aureobasidium</taxon>
    </lineage>
</organism>
<dbReference type="PANTHER" id="PTHR42048">
    <property type="entry name" value="ARS-BINDING PROTEIN 2"/>
    <property type="match status" value="1"/>
</dbReference>
<evidence type="ECO:0008006" key="4">
    <source>
        <dbReference type="Google" id="ProtNLM"/>
    </source>
</evidence>
<accession>A0A9P8GAP9</accession>
<name>A0A9P8GAP9_AURME</name>